<protein>
    <submittedName>
        <fullName evidence="1">Uncharacterized protein</fullName>
    </submittedName>
</protein>
<dbReference type="EMBL" id="JARK01000281">
    <property type="protein sequence ID" value="EYC39009.1"/>
    <property type="molecule type" value="Genomic_DNA"/>
</dbReference>
<comment type="caution">
    <text evidence="1">The sequence shown here is derived from an EMBL/GenBank/DDBJ whole genome shotgun (WGS) entry which is preliminary data.</text>
</comment>
<dbReference type="AlphaFoldDB" id="A0A016WGT4"/>
<proteinExistence type="predicted"/>
<sequence length="66" mass="7674">MPRAVSIILSHRVMDFNCEKAYCSPSCLHFVAPGNASGWNCPHPTHLELKMQCFWKYFRLSPRSLY</sequence>
<accession>A0A016WGT4</accession>
<reference evidence="2" key="1">
    <citation type="journal article" date="2015" name="Nat. Genet.">
        <title>The genome and transcriptome of the zoonotic hookworm Ancylostoma ceylanicum identify infection-specific gene families.</title>
        <authorList>
            <person name="Schwarz E.M."/>
            <person name="Hu Y."/>
            <person name="Antoshechkin I."/>
            <person name="Miller M.M."/>
            <person name="Sternberg P.W."/>
            <person name="Aroian R.V."/>
        </authorList>
    </citation>
    <scope>NUCLEOTIDE SEQUENCE</scope>
    <source>
        <strain evidence="2">HY135</strain>
    </source>
</reference>
<evidence type="ECO:0000313" key="2">
    <source>
        <dbReference type="Proteomes" id="UP000024635"/>
    </source>
</evidence>
<gene>
    <name evidence="1" type="primary">Acey_s0681.g1480</name>
    <name evidence="1" type="ORF">Y032_0681g1480</name>
</gene>
<evidence type="ECO:0000313" key="1">
    <source>
        <dbReference type="EMBL" id="EYC39009.1"/>
    </source>
</evidence>
<name>A0A016WGT4_9BILA</name>
<dbReference type="Proteomes" id="UP000024635">
    <property type="component" value="Unassembled WGS sequence"/>
</dbReference>
<organism evidence="1 2">
    <name type="scientific">Ancylostoma ceylanicum</name>
    <dbReference type="NCBI Taxonomy" id="53326"/>
    <lineage>
        <taxon>Eukaryota</taxon>
        <taxon>Metazoa</taxon>
        <taxon>Ecdysozoa</taxon>
        <taxon>Nematoda</taxon>
        <taxon>Chromadorea</taxon>
        <taxon>Rhabditida</taxon>
        <taxon>Rhabditina</taxon>
        <taxon>Rhabditomorpha</taxon>
        <taxon>Strongyloidea</taxon>
        <taxon>Ancylostomatidae</taxon>
        <taxon>Ancylostomatinae</taxon>
        <taxon>Ancylostoma</taxon>
    </lineage>
</organism>
<keyword evidence="2" id="KW-1185">Reference proteome</keyword>